<feature type="domain" description="Thioredoxin-like fold" evidence="7">
    <location>
        <begin position="57"/>
        <end position="208"/>
    </location>
</feature>
<evidence type="ECO:0000256" key="3">
    <source>
        <dbReference type="ARBA" id="ARBA00023002"/>
    </source>
</evidence>
<keyword evidence="6" id="KW-0472">Membrane</keyword>
<feature type="transmembrane region" description="Helical" evidence="6">
    <location>
        <begin position="6"/>
        <end position="25"/>
    </location>
</feature>
<dbReference type="InterPro" id="IPR036249">
    <property type="entry name" value="Thioredoxin-like_sf"/>
</dbReference>
<dbReference type="Pfam" id="PF13462">
    <property type="entry name" value="Thioredoxin_4"/>
    <property type="match status" value="1"/>
</dbReference>
<evidence type="ECO:0000256" key="6">
    <source>
        <dbReference type="SAM" id="Phobius"/>
    </source>
</evidence>
<comment type="caution">
    <text evidence="8">The sequence shown here is derived from an EMBL/GenBank/DDBJ whole genome shotgun (WGS) entry which is preliminary data.</text>
</comment>
<name>A0A1G2QAX1_9BACT</name>
<evidence type="ECO:0000256" key="1">
    <source>
        <dbReference type="ARBA" id="ARBA00005791"/>
    </source>
</evidence>
<dbReference type="AlphaFoldDB" id="A0A1G2QAX1"/>
<organism evidence="8 9">
    <name type="scientific">Candidatus Vogelbacteria bacterium GWA1_51_14</name>
    <dbReference type="NCBI Taxonomy" id="1802435"/>
    <lineage>
        <taxon>Bacteria</taxon>
        <taxon>Candidatus Vogeliibacteriota</taxon>
    </lineage>
</organism>
<proteinExistence type="inferred from homology"/>
<dbReference type="Proteomes" id="UP000176494">
    <property type="component" value="Unassembled WGS sequence"/>
</dbReference>
<keyword evidence="5" id="KW-0676">Redox-active center</keyword>
<gene>
    <name evidence="8" type="ORF">A2114_02380</name>
</gene>
<dbReference type="GO" id="GO:0016491">
    <property type="term" value="F:oxidoreductase activity"/>
    <property type="evidence" value="ECO:0007669"/>
    <property type="project" value="UniProtKB-KW"/>
</dbReference>
<keyword evidence="6" id="KW-1133">Transmembrane helix</keyword>
<dbReference type="EMBL" id="MHTG01000007">
    <property type="protein sequence ID" value="OHA57705.1"/>
    <property type="molecule type" value="Genomic_DNA"/>
</dbReference>
<dbReference type="PANTHER" id="PTHR13887:SF14">
    <property type="entry name" value="DISULFIDE BOND FORMATION PROTEIN D"/>
    <property type="match status" value="1"/>
</dbReference>
<dbReference type="InterPro" id="IPR012336">
    <property type="entry name" value="Thioredoxin-like_fold"/>
</dbReference>
<keyword evidence="6" id="KW-0812">Transmembrane</keyword>
<accession>A0A1G2QAX1</accession>
<evidence type="ECO:0000259" key="7">
    <source>
        <dbReference type="Pfam" id="PF13462"/>
    </source>
</evidence>
<keyword evidence="2" id="KW-0732">Signal</keyword>
<sequence>MENKNLGIIIAIVLGLLIIGAAVVWGSGGAGRDLFDKNATSTPSNQETFPIRPISAEDHLLGNPEAPIVLVEYSDLECPFCKNFYLTTKQAVAAYPGGELAIVYRHFPLDGLHAKARVEAEASECAAKLGGNDGFWAYIDKIFVVTPSNDGLDTSLLPVLAAEVGLDRAAFEACLASGEMTAIVEADYQDAVGAGGTGTPFVIVWNRATGEQVQLPGAVPLSTIKSTVDAMLAASTTQN</sequence>
<reference evidence="8 9" key="1">
    <citation type="journal article" date="2016" name="Nat. Commun.">
        <title>Thousands of microbial genomes shed light on interconnected biogeochemical processes in an aquifer system.</title>
        <authorList>
            <person name="Anantharaman K."/>
            <person name="Brown C.T."/>
            <person name="Hug L.A."/>
            <person name="Sharon I."/>
            <person name="Castelle C.J."/>
            <person name="Probst A.J."/>
            <person name="Thomas B.C."/>
            <person name="Singh A."/>
            <person name="Wilkins M.J."/>
            <person name="Karaoz U."/>
            <person name="Brodie E.L."/>
            <person name="Williams K.H."/>
            <person name="Hubbard S.S."/>
            <person name="Banfield J.F."/>
        </authorList>
    </citation>
    <scope>NUCLEOTIDE SEQUENCE [LARGE SCALE GENOMIC DNA]</scope>
</reference>
<dbReference type="Gene3D" id="3.40.30.10">
    <property type="entry name" value="Glutaredoxin"/>
    <property type="match status" value="1"/>
</dbReference>
<evidence type="ECO:0000256" key="4">
    <source>
        <dbReference type="ARBA" id="ARBA00023157"/>
    </source>
</evidence>
<keyword evidence="3" id="KW-0560">Oxidoreductase</keyword>
<keyword evidence="4" id="KW-1015">Disulfide bond</keyword>
<evidence type="ECO:0000313" key="8">
    <source>
        <dbReference type="EMBL" id="OHA57705.1"/>
    </source>
</evidence>
<dbReference type="PANTHER" id="PTHR13887">
    <property type="entry name" value="GLUTATHIONE S-TRANSFERASE KAPPA"/>
    <property type="match status" value="1"/>
</dbReference>
<protein>
    <recommendedName>
        <fullName evidence="7">Thioredoxin-like fold domain-containing protein</fullName>
    </recommendedName>
</protein>
<evidence type="ECO:0000256" key="5">
    <source>
        <dbReference type="ARBA" id="ARBA00023284"/>
    </source>
</evidence>
<comment type="similarity">
    <text evidence="1">Belongs to the thioredoxin family. DsbA subfamily.</text>
</comment>
<evidence type="ECO:0000313" key="9">
    <source>
        <dbReference type="Proteomes" id="UP000176494"/>
    </source>
</evidence>
<dbReference type="SUPFAM" id="SSF52833">
    <property type="entry name" value="Thioredoxin-like"/>
    <property type="match status" value="1"/>
</dbReference>
<evidence type="ECO:0000256" key="2">
    <source>
        <dbReference type="ARBA" id="ARBA00022729"/>
    </source>
</evidence>
<dbReference type="STRING" id="1802435.A2114_02380"/>